<dbReference type="PRINTS" id="PR00837">
    <property type="entry name" value="V5TPXLIKE"/>
</dbReference>
<reference evidence="3 4" key="1">
    <citation type="journal article" date="2019" name="BMC Genomics">
        <title>New insights from Opisthorchis felineus genome: update on genomics of the epidemiologically important liver flukes.</title>
        <authorList>
            <person name="Ershov N.I."/>
            <person name="Mordvinov V.A."/>
            <person name="Prokhortchouk E.B."/>
            <person name="Pakharukova M.Y."/>
            <person name="Gunbin K.V."/>
            <person name="Ustyantsev K."/>
            <person name="Genaev M.A."/>
            <person name="Blinov A.G."/>
            <person name="Mazur A."/>
            <person name="Boulygina E."/>
            <person name="Tsygankova S."/>
            <person name="Khrameeva E."/>
            <person name="Chekanov N."/>
            <person name="Fan G."/>
            <person name="Xiao A."/>
            <person name="Zhang H."/>
            <person name="Xu X."/>
            <person name="Yang H."/>
            <person name="Solovyev V."/>
            <person name="Lee S.M."/>
            <person name="Liu X."/>
            <person name="Afonnikov D.A."/>
            <person name="Skryabin K.G."/>
        </authorList>
    </citation>
    <scope>NUCLEOTIDE SEQUENCE [LARGE SCALE GENOMIC DNA]</scope>
    <source>
        <strain evidence="3">AK-0245</strain>
        <tissue evidence="3">Whole organism</tissue>
    </source>
</reference>
<proteinExistence type="predicted"/>
<comment type="caution">
    <text evidence="3">The sequence shown here is derived from an EMBL/GenBank/DDBJ whole genome shotgun (WGS) entry which is preliminary data.</text>
</comment>
<gene>
    <name evidence="3" type="ORF">CRM22_007270</name>
</gene>
<organism evidence="3 4">
    <name type="scientific">Opisthorchis felineus</name>
    <dbReference type="NCBI Taxonomy" id="147828"/>
    <lineage>
        <taxon>Eukaryota</taxon>
        <taxon>Metazoa</taxon>
        <taxon>Spiralia</taxon>
        <taxon>Lophotrochozoa</taxon>
        <taxon>Platyhelminthes</taxon>
        <taxon>Trematoda</taxon>
        <taxon>Digenea</taxon>
        <taxon>Opisthorchiida</taxon>
        <taxon>Opisthorchiata</taxon>
        <taxon>Opisthorchiidae</taxon>
        <taxon>Opisthorchis</taxon>
    </lineage>
</organism>
<dbReference type="AlphaFoldDB" id="A0A4S2LIT7"/>
<dbReference type="PANTHER" id="PTHR10334">
    <property type="entry name" value="CYSTEINE-RICH SECRETORY PROTEIN-RELATED"/>
    <property type="match status" value="1"/>
</dbReference>
<sequence>MFTVYAIVKFSIILVGVVSTQHQPLETLSPQEFRDLHNAFRKMILDGSVSNQPKAKKMPDLVLDTNLNEDAKKWGENCVYKHEPQIRDGENLAVSANITENYFRSIQLLTISPTFFESPVELWFDKHRTYKFGKLTSEASTQTDPYTQVVWEKTKRLGCYQNFCKAMKDGKGNSLGQAYFSVCRYSPSGNIMNEEPYQRA</sequence>
<name>A0A4S2LIT7_OPIFE</name>
<feature type="chain" id="PRO_5020215771" description="SCP domain-containing protein" evidence="1">
    <location>
        <begin position="20"/>
        <end position="200"/>
    </location>
</feature>
<evidence type="ECO:0000256" key="1">
    <source>
        <dbReference type="SAM" id="SignalP"/>
    </source>
</evidence>
<dbReference type="Proteomes" id="UP000308267">
    <property type="component" value="Unassembled WGS sequence"/>
</dbReference>
<dbReference type="InterPro" id="IPR014044">
    <property type="entry name" value="CAP_dom"/>
</dbReference>
<dbReference type="STRING" id="147828.A0A4S2LIT7"/>
<dbReference type="OrthoDB" id="414826at2759"/>
<keyword evidence="1" id="KW-0732">Signal</keyword>
<dbReference type="Pfam" id="PF00188">
    <property type="entry name" value="CAP"/>
    <property type="match status" value="1"/>
</dbReference>
<evidence type="ECO:0000313" key="4">
    <source>
        <dbReference type="Proteomes" id="UP000308267"/>
    </source>
</evidence>
<keyword evidence="4" id="KW-1185">Reference proteome</keyword>
<dbReference type="CDD" id="cd05380">
    <property type="entry name" value="CAP_euk"/>
    <property type="match status" value="1"/>
</dbReference>
<feature type="signal peptide" evidence="1">
    <location>
        <begin position="1"/>
        <end position="19"/>
    </location>
</feature>
<evidence type="ECO:0000313" key="3">
    <source>
        <dbReference type="EMBL" id="TGZ62746.1"/>
    </source>
</evidence>
<feature type="domain" description="SCP" evidence="2">
    <location>
        <begin position="28"/>
        <end position="193"/>
    </location>
</feature>
<dbReference type="InterPro" id="IPR035940">
    <property type="entry name" value="CAP_sf"/>
</dbReference>
<evidence type="ECO:0000259" key="2">
    <source>
        <dbReference type="SMART" id="SM00198"/>
    </source>
</evidence>
<dbReference type="SUPFAM" id="SSF55797">
    <property type="entry name" value="PR-1-like"/>
    <property type="match status" value="1"/>
</dbReference>
<dbReference type="SMART" id="SM00198">
    <property type="entry name" value="SCP"/>
    <property type="match status" value="1"/>
</dbReference>
<dbReference type="Gene3D" id="3.40.33.10">
    <property type="entry name" value="CAP"/>
    <property type="match status" value="1"/>
</dbReference>
<protein>
    <recommendedName>
        <fullName evidence="2">SCP domain-containing protein</fullName>
    </recommendedName>
</protein>
<accession>A0A4S2LIT7</accession>
<dbReference type="EMBL" id="SJOL01007403">
    <property type="protein sequence ID" value="TGZ62746.1"/>
    <property type="molecule type" value="Genomic_DNA"/>
</dbReference>
<dbReference type="InterPro" id="IPR001283">
    <property type="entry name" value="CRISP-related"/>
</dbReference>